<protein>
    <recommendedName>
        <fullName evidence="2">Capsule synthesis protein CapA domain-containing protein</fullName>
    </recommendedName>
</protein>
<accession>S4XJW4</accession>
<dbReference type="AlphaFoldDB" id="S4XJW4"/>
<evidence type="ECO:0000256" key="1">
    <source>
        <dbReference type="ARBA" id="ARBA00005662"/>
    </source>
</evidence>
<dbReference type="Pfam" id="PF09587">
    <property type="entry name" value="PGA_cap"/>
    <property type="match status" value="1"/>
</dbReference>
<evidence type="ECO:0000259" key="2">
    <source>
        <dbReference type="SMART" id="SM00854"/>
    </source>
</evidence>
<dbReference type="eggNOG" id="COG2843">
    <property type="taxonomic scope" value="Bacteria"/>
</dbReference>
<proteinExistence type="inferred from homology"/>
<name>S4XJW4_9CORY</name>
<dbReference type="KEGG" id="cter:A606_06055"/>
<dbReference type="InterPro" id="IPR029052">
    <property type="entry name" value="Metallo-depent_PP-like"/>
</dbReference>
<dbReference type="HOGENOM" id="CLU_038823_2_3_11"/>
<dbReference type="PANTHER" id="PTHR33393:SF13">
    <property type="entry name" value="PGA BIOSYNTHESIS PROTEIN CAPA"/>
    <property type="match status" value="1"/>
</dbReference>
<dbReference type="Proteomes" id="UP000014809">
    <property type="component" value="Chromosome"/>
</dbReference>
<organism evidence="3 4">
    <name type="scientific">Corynebacterium terpenotabidum Y-11</name>
    <dbReference type="NCBI Taxonomy" id="1200352"/>
    <lineage>
        <taxon>Bacteria</taxon>
        <taxon>Bacillati</taxon>
        <taxon>Actinomycetota</taxon>
        <taxon>Actinomycetes</taxon>
        <taxon>Mycobacteriales</taxon>
        <taxon>Corynebacteriaceae</taxon>
        <taxon>Corynebacterium</taxon>
    </lineage>
</organism>
<reference evidence="3 4" key="1">
    <citation type="submission" date="2012-06" db="EMBL/GenBank/DDBJ databases">
        <title>Complete genome sequence of Corynebacterium terpenotabidum Y-11 (=DSM 44721).</title>
        <authorList>
            <person name="Ruckert C."/>
            <person name="Albersmeier A."/>
            <person name="Al-Dilaimi A."/>
            <person name="Szczepanowski R."/>
            <person name="Kalinowski J."/>
        </authorList>
    </citation>
    <scope>NUCLEOTIDE SEQUENCE [LARGE SCALE GENOMIC DNA]</scope>
    <source>
        <strain evidence="3 4">Y-11</strain>
    </source>
</reference>
<evidence type="ECO:0000313" key="3">
    <source>
        <dbReference type="EMBL" id="AGP30858.1"/>
    </source>
</evidence>
<dbReference type="Gene3D" id="3.60.21.10">
    <property type="match status" value="1"/>
</dbReference>
<comment type="similarity">
    <text evidence="1">Belongs to the CapA family.</text>
</comment>
<gene>
    <name evidence="3" type="ORF">A606_06055</name>
</gene>
<dbReference type="OrthoDB" id="9810718at2"/>
<dbReference type="EMBL" id="CP003696">
    <property type="protein sequence ID" value="AGP30858.1"/>
    <property type="molecule type" value="Genomic_DNA"/>
</dbReference>
<feature type="domain" description="Capsule synthesis protein CapA" evidence="2">
    <location>
        <begin position="1"/>
        <end position="239"/>
    </location>
</feature>
<dbReference type="PANTHER" id="PTHR33393">
    <property type="entry name" value="POLYGLUTAMINE SYNTHESIS ACCESSORY PROTEIN RV0574C-RELATED"/>
    <property type="match status" value="1"/>
</dbReference>
<dbReference type="CDD" id="cd07381">
    <property type="entry name" value="MPP_CapA"/>
    <property type="match status" value="1"/>
</dbReference>
<dbReference type="SUPFAM" id="SSF56300">
    <property type="entry name" value="Metallo-dependent phosphatases"/>
    <property type="match status" value="1"/>
</dbReference>
<evidence type="ECO:0000313" key="4">
    <source>
        <dbReference type="Proteomes" id="UP000014809"/>
    </source>
</evidence>
<dbReference type="SMART" id="SM00854">
    <property type="entry name" value="PGA_cap"/>
    <property type="match status" value="1"/>
</dbReference>
<dbReference type="PATRIC" id="fig|1200352.3.peg.1230"/>
<sequence>MAFGGDVMFESHLASLATDPNSLVELRDTLGAADLSVVNLETSITDRGTPFPGKAFTFRAPESALVSLQNAGVDAVTMAANHAFDYGEEGAVDTLAAKDASPIPVAGIGRDIDEAFTPVTLEANGVKIALVNASEVYEETLEYNSAGVDKYGIASAVPRDRLLREVRDAKKDHDVVVVSMHWGIEAAHCPGEQAIATSEALEDAGADLIVGGHQHRLNGQGWLGNAYVNYGMGNFIYYLNAGEAGHTGVLTVTFDIPASDAPVAEQNARRVSDADWQPMLIGYDGIPRPVDDATAAELTSLSDSYRTCIPVTAAPEETA</sequence>
<dbReference type="InterPro" id="IPR052169">
    <property type="entry name" value="CW_Biosynth-Accessory"/>
</dbReference>
<dbReference type="InterPro" id="IPR019079">
    <property type="entry name" value="Capsule_synth_CapA"/>
</dbReference>
<keyword evidence="4" id="KW-1185">Reference proteome</keyword>